<feature type="domain" description="EGF-like" evidence="8">
    <location>
        <begin position="47"/>
        <end position="89"/>
    </location>
</feature>
<feature type="region of interest" description="Disordered" evidence="6">
    <location>
        <begin position="150"/>
        <end position="174"/>
    </location>
</feature>
<dbReference type="Proteomes" id="UP001519460">
    <property type="component" value="Unassembled WGS sequence"/>
</dbReference>
<sequence>MARLLQSASLVVVWIICCEAGYPRPHPPYHRQCPAGFRPNDYGGCFDHDECRTFPLILCGINADCINTPGSYICRCRQGFRKDTWGRCVDVDECAEGTALCTRNENCINEIGRYDCYCKPGYVRKYKGCKKIGAAITTWGGYTTTPVTTTPWGADTTTTGGTTPWGGGTTTPTATPLPTITFERYKGGILAPVVNGEHGPVCPPSDVQTNPVVLNIIEAYCDSTRRNS</sequence>
<keyword evidence="10" id="KW-1185">Reference proteome</keyword>
<dbReference type="PROSITE" id="PS00010">
    <property type="entry name" value="ASX_HYDROXYL"/>
    <property type="match status" value="2"/>
</dbReference>
<evidence type="ECO:0000256" key="5">
    <source>
        <dbReference type="PROSITE-ProRule" id="PRU00076"/>
    </source>
</evidence>
<feature type="signal peptide" evidence="7">
    <location>
        <begin position="1"/>
        <end position="20"/>
    </location>
</feature>
<feature type="non-terminal residue" evidence="9">
    <location>
        <position position="228"/>
    </location>
</feature>
<proteinExistence type="predicted"/>
<comment type="caution">
    <text evidence="5">Lacks conserved residue(s) required for the propagation of feature annotation.</text>
</comment>
<evidence type="ECO:0000256" key="4">
    <source>
        <dbReference type="ARBA" id="ARBA00023157"/>
    </source>
</evidence>
<dbReference type="Gene3D" id="2.10.25.10">
    <property type="entry name" value="Laminin"/>
    <property type="match status" value="2"/>
</dbReference>
<organism evidence="9 10">
    <name type="scientific">Batillaria attramentaria</name>
    <dbReference type="NCBI Taxonomy" id="370345"/>
    <lineage>
        <taxon>Eukaryota</taxon>
        <taxon>Metazoa</taxon>
        <taxon>Spiralia</taxon>
        <taxon>Lophotrochozoa</taxon>
        <taxon>Mollusca</taxon>
        <taxon>Gastropoda</taxon>
        <taxon>Caenogastropoda</taxon>
        <taxon>Sorbeoconcha</taxon>
        <taxon>Cerithioidea</taxon>
        <taxon>Batillariidae</taxon>
        <taxon>Batillaria</taxon>
    </lineage>
</organism>
<comment type="caution">
    <text evidence="9">The sequence shown here is derived from an EMBL/GenBank/DDBJ whole genome shotgun (WGS) entry which is preliminary data.</text>
</comment>
<dbReference type="Pfam" id="PF07645">
    <property type="entry name" value="EGF_CA"/>
    <property type="match status" value="2"/>
</dbReference>
<dbReference type="InterPro" id="IPR018097">
    <property type="entry name" value="EGF_Ca-bd_CS"/>
</dbReference>
<dbReference type="InterPro" id="IPR052235">
    <property type="entry name" value="Nephronectin_domain"/>
</dbReference>
<dbReference type="InterPro" id="IPR049883">
    <property type="entry name" value="NOTCH1_EGF-like"/>
</dbReference>
<evidence type="ECO:0000259" key="8">
    <source>
        <dbReference type="PROSITE" id="PS50026"/>
    </source>
</evidence>
<evidence type="ECO:0000256" key="2">
    <source>
        <dbReference type="ARBA" id="ARBA00022729"/>
    </source>
</evidence>
<dbReference type="PROSITE" id="PS01187">
    <property type="entry name" value="EGF_CA"/>
    <property type="match status" value="1"/>
</dbReference>
<dbReference type="AlphaFoldDB" id="A0ABD0M8W0"/>
<dbReference type="InterPro" id="IPR000742">
    <property type="entry name" value="EGF"/>
</dbReference>
<dbReference type="PROSITE" id="PS50026">
    <property type="entry name" value="EGF_3"/>
    <property type="match status" value="2"/>
</dbReference>
<dbReference type="InterPro" id="IPR001881">
    <property type="entry name" value="EGF-like_Ca-bd_dom"/>
</dbReference>
<accession>A0ABD0M8W0</accession>
<dbReference type="SUPFAM" id="SSF57184">
    <property type="entry name" value="Growth factor receptor domain"/>
    <property type="match status" value="1"/>
</dbReference>
<reference evidence="9 10" key="1">
    <citation type="journal article" date="2023" name="Sci. Data">
        <title>Genome assembly of the Korean intertidal mud-creeper Batillaria attramentaria.</title>
        <authorList>
            <person name="Patra A.K."/>
            <person name="Ho P.T."/>
            <person name="Jun S."/>
            <person name="Lee S.J."/>
            <person name="Kim Y."/>
            <person name="Won Y.J."/>
        </authorList>
    </citation>
    <scope>NUCLEOTIDE SEQUENCE [LARGE SCALE GENOMIC DNA]</scope>
    <source>
        <strain evidence="9">Wonlab-2016</strain>
    </source>
</reference>
<gene>
    <name evidence="9" type="ORF">BaRGS_00000829</name>
</gene>
<evidence type="ECO:0000313" key="9">
    <source>
        <dbReference type="EMBL" id="KAK7507864.1"/>
    </source>
</evidence>
<evidence type="ECO:0000256" key="7">
    <source>
        <dbReference type="SAM" id="SignalP"/>
    </source>
</evidence>
<keyword evidence="3" id="KW-0677">Repeat</keyword>
<dbReference type="EMBL" id="JACVVK020000003">
    <property type="protein sequence ID" value="KAK7507864.1"/>
    <property type="molecule type" value="Genomic_DNA"/>
</dbReference>
<keyword evidence="4" id="KW-1015">Disulfide bond</keyword>
<feature type="domain" description="EGF-like" evidence="8">
    <location>
        <begin position="90"/>
        <end position="130"/>
    </location>
</feature>
<dbReference type="SMART" id="SM00179">
    <property type="entry name" value="EGF_CA"/>
    <property type="match status" value="2"/>
</dbReference>
<dbReference type="InterPro" id="IPR009030">
    <property type="entry name" value="Growth_fac_rcpt_cys_sf"/>
</dbReference>
<evidence type="ECO:0000256" key="3">
    <source>
        <dbReference type="ARBA" id="ARBA00022737"/>
    </source>
</evidence>
<dbReference type="CDD" id="cd00054">
    <property type="entry name" value="EGF_CA"/>
    <property type="match status" value="2"/>
</dbReference>
<keyword evidence="1 5" id="KW-0245">EGF-like domain</keyword>
<dbReference type="InterPro" id="IPR000152">
    <property type="entry name" value="EGF-type_Asp/Asn_hydroxyl_site"/>
</dbReference>
<keyword evidence="2 7" id="KW-0732">Signal</keyword>
<feature type="chain" id="PRO_5044801797" description="EGF-like domain-containing protein" evidence="7">
    <location>
        <begin position="21"/>
        <end position="228"/>
    </location>
</feature>
<dbReference type="FunFam" id="2.10.25.10:FF:000038">
    <property type="entry name" value="Fibrillin 2"/>
    <property type="match status" value="2"/>
</dbReference>
<dbReference type="SMART" id="SM00181">
    <property type="entry name" value="EGF"/>
    <property type="match status" value="2"/>
</dbReference>
<feature type="compositionally biased region" description="Low complexity" evidence="6">
    <location>
        <begin position="150"/>
        <end position="162"/>
    </location>
</feature>
<dbReference type="PANTHER" id="PTHR24050">
    <property type="entry name" value="PA14 DOMAIN-CONTAINING PROTEIN"/>
    <property type="match status" value="1"/>
</dbReference>
<dbReference type="PROSITE" id="PS01186">
    <property type="entry name" value="EGF_2"/>
    <property type="match status" value="2"/>
</dbReference>
<protein>
    <recommendedName>
        <fullName evidence="8">EGF-like domain-containing protein</fullName>
    </recommendedName>
</protein>
<evidence type="ECO:0000256" key="6">
    <source>
        <dbReference type="SAM" id="MobiDB-lite"/>
    </source>
</evidence>
<name>A0ABD0M8W0_9CAEN</name>
<dbReference type="PANTHER" id="PTHR24050:SF28">
    <property type="entry name" value="UROMODULIN-LIKE"/>
    <property type="match status" value="1"/>
</dbReference>
<evidence type="ECO:0000256" key="1">
    <source>
        <dbReference type="ARBA" id="ARBA00022536"/>
    </source>
</evidence>
<evidence type="ECO:0000313" key="10">
    <source>
        <dbReference type="Proteomes" id="UP001519460"/>
    </source>
</evidence>